<evidence type="ECO:0000313" key="12">
    <source>
        <dbReference type="Proteomes" id="UP001170717"/>
    </source>
</evidence>
<evidence type="ECO:0000256" key="7">
    <source>
        <dbReference type="ARBA" id="ARBA00032272"/>
    </source>
</evidence>
<comment type="catalytic activity">
    <reaction evidence="1">
        <text>GDP-alpha-D-mannose + H2O = alpha-D-mannose 1-phosphate + GMP + 2 H(+)</text>
        <dbReference type="Rhea" id="RHEA:27978"/>
        <dbReference type="ChEBI" id="CHEBI:15377"/>
        <dbReference type="ChEBI" id="CHEBI:15378"/>
        <dbReference type="ChEBI" id="CHEBI:57527"/>
        <dbReference type="ChEBI" id="CHEBI:58115"/>
        <dbReference type="ChEBI" id="CHEBI:58409"/>
    </reaction>
</comment>
<dbReference type="PANTHER" id="PTHR11839">
    <property type="entry name" value="UDP/ADP-SUGAR PYROPHOSPHATASE"/>
    <property type="match status" value="1"/>
</dbReference>
<dbReference type="GO" id="GO:0005829">
    <property type="term" value="C:cytosol"/>
    <property type="evidence" value="ECO:0007669"/>
    <property type="project" value="TreeGrafter"/>
</dbReference>
<dbReference type="GO" id="GO:0016787">
    <property type="term" value="F:hydrolase activity"/>
    <property type="evidence" value="ECO:0007669"/>
    <property type="project" value="UniProtKB-KW"/>
</dbReference>
<evidence type="ECO:0000313" key="9">
    <source>
        <dbReference type="EMBL" id="AMJ74116.1"/>
    </source>
</evidence>
<dbReference type="PROSITE" id="PS51462">
    <property type="entry name" value="NUDIX"/>
    <property type="match status" value="1"/>
</dbReference>
<dbReference type="Proteomes" id="UP001170717">
    <property type="component" value="Unassembled WGS sequence"/>
</dbReference>
<evidence type="ECO:0000256" key="6">
    <source>
        <dbReference type="ARBA" id="ARBA00032162"/>
    </source>
</evidence>
<dbReference type="InterPro" id="IPR015797">
    <property type="entry name" value="NUDIX_hydrolase-like_dom_sf"/>
</dbReference>
<accession>A0AAW7Z6Y0</accession>
<dbReference type="KEGG" id="asq:AVL57_09115"/>
<gene>
    <name evidence="9" type="ORF">AVL57_09115</name>
    <name evidence="10" type="ORF">Q4527_17735</name>
</gene>
<evidence type="ECO:0000256" key="1">
    <source>
        <dbReference type="ARBA" id="ARBA00000847"/>
    </source>
</evidence>
<proteinExistence type="inferred from homology"/>
<keyword evidence="11" id="KW-1185">Reference proteome</keyword>
<dbReference type="InterPro" id="IPR000086">
    <property type="entry name" value="NUDIX_hydrolase_dom"/>
</dbReference>
<evidence type="ECO:0000256" key="3">
    <source>
        <dbReference type="ARBA" id="ARBA00007275"/>
    </source>
</evidence>
<reference evidence="9 11" key="1">
    <citation type="submission" date="2015-12" db="EMBL/GenBank/DDBJ databases">
        <title>Intraspecies pangenome expansion in the marine bacterium Alteromonas.</title>
        <authorList>
            <person name="Lopez-Perez M."/>
            <person name="Rodriguez-Valera F."/>
        </authorList>
    </citation>
    <scope>NUCLEOTIDE SEQUENCE [LARGE SCALE GENOMIC DNA]</scope>
    <source>
        <strain evidence="9 11">LMG 21861</strain>
    </source>
</reference>
<dbReference type="SUPFAM" id="SSF55811">
    <property type="entry name" value="Nudix"/>
    <property type="match status" value="1"/>
</dbReference>
<name>A0AAW7Z6Y0_9ALTE</name>
<dbReference type="EMBL" id="CP013926">
    <property type="protein sequence ID" value="AMJ74116.1"/>
    <property type="molecule type" value="Genomic_DNA"/>
</dbReference>
<evidence type="ECO:0000259" key="8">
    <source>
        <dbReference type="PROSITE" id="PS51462"/>
    </source>
</evidence>
<dbReference type="RefSeq" id="WP_057792727.1">
    <property type="nucleotide sequence ID" value="NZ_CAXIBE010000016.1"/>
</dbReference>
<dbReference type="PANTHER" id="PTHR11839:SF18">
    <property type="entry name" value="NUDIX HYDROLASE DOMAIN-CONTAINING PROTEIN"/>
    <property type="match status" value="1"/>
</dbReference>
<keyword evidence="5 10" id="KW-0378">Hydrolase</keyword>
<comment type="similarity">
    <text evidence="3">Belongs to the Nudix hydrolase family. NudK subfamily.</text>
</comment>
<dbReference type="CDD" id="cd24161">
    <property type="entry name" value="NUDIX_ADPRase_Ndx2"/>
    <property type="match status" value="1"/>
</dbReference>
<dbReference type="AlphaFoldDB" id="A0AAW7Z6Y0"/>
<comment type="cofactor">
    <cofactor evidence="2">
        <name>Mg(2+)</name>
        <dbReference type="ChEBI" id="CHEBI:18420"/>
    </cofactor>
</comment>
<organism evidence="10 12">
    <name type="scientific">Alteromonas stellipolaris</name>
    <dbReference type="NCBI Taxonomy" id="233316"/>
    <lineage>
        <taxon>Bacteria</taxon>
        <taxon>Pseudomonadati</taxon>
        <taxon>Pseudomonadota</taxon>
        <taxon>Gammaproteobacteria</taxon>
        <taxon>Alteromonadales</taxon>
        <taxon>Alteromonadaceae</taxon>
        <taxon>Alteromonas/Salinimonas group</taxon>
        <taxon>Alteromonas</taxon>
    </lineage>
</organism>
<reference evidence="10" key="2">
    <citation type="submission" date="2023-07" db="EMBL/GenBank/DDBJ databases">
        <title>Genome content predicts the carbon catabolic preferences of heterotrophic bacteria.</title>
        <authorList>
            <person name="Gralka M."/>
        </authorList>
    </citation>
    <scope>NUCLEOTIDE SEQUENCE</scope>
    <source>
        <strain evidence="10">F2M12</strain>
    </source>
</reference>
<evidence type="ECO:0000313" key="10">
    <source>
        <dbReference type="EMBL" id="MDO6579249.1"/>
    </source>
</evidence>
<evidence type="ECO:0000313" key="11">
    <source>
        <dbReference type="Proteomes" id="UP000056750"/>
    </source>
</evidence>
<evidence type="ECO:0000256" key="4">
    <source>
        <dbReference type="ARBA" id="ARBA00016377"/>
    </source>
</evidence>
<evidence type="ECO:0000256" key="2">
    <source>
        <dbReference type="ARBA" id="ARBA00001946"/>
    </source>
</evidence>
<dbReference type="EMBL" id="JAUOQI010000017">
    <property type="protein sequence ID" value="MDO6579249.1"/>
    <property type="molecule type" value="Genomic_DNA"/>
</dbReference>
<evidence type="ECO:0000256" key="5">
    <source>
        <dbReference type="ARBA" id="ARBA00022801"/>
    </source>
</evidence>
<dbReference type="GeneID" id="83257852"/>
<dbReference type="GO" id="GO:0019693">
    <property type="term" value="P:ribose phosphate metabolic process"/>
    <property type="evidence" value="ECO:0007669"/>
    <property type="project" value="TreeGrafter"/>
</dbReference>
<dbReference type="Gene3D" id="3.90.79.10">
    <property type="entry name" value="Nucleoside Triphosphate Pyrophosphohydrolase"/>
    <property type="match status" value="1"/>
</dbReference>
<sequence length="181" mass="20459">MSDKDIETLSSKVVYENKWLKVREDKIRRASGNEGIYGVVEKPDFAIILPIDGDIVYLVEQYRYTVEQRLLEFPQGAWEDNPDADPKLLAAGELKEETGFTASEMHYVGFQYLAYGFCNQGYHIFVAKGLTQGEQKLDVEEEDLKIIPVHLKELESMIAQGSIKDASTCNAFGLARLKGFI</sequence>
<feature type="domain" description="Nudix hydrolase" evidence="8">
    <location>
        <begin position="41"/>
        <end position="171"/>
    </location>
</feature>
<dbReference type="GO" id="GO:0006753">
    <property type="term" value="P:nucleoside phosphate metabolic process"/>
    <property type="evidence" value="ECO:0007669"/>
    <property type="project" value="TreeGrafter"/>
</dbReference>
<dbReference type="Proteomes" id="UP000056750">
    <property type="component" value="Chromosome"/>
</dbReference>
<protein>
    <recommendedName>
        <fullName evidence="4">GDP-mannose pyrophosphatase</fullName>
    </recommendedName>
    <alternativeName>
        <fullName evidence="6">GDP-mannose hydrolase</fullName>
    </alternativeName>
    <alternativeName>
        <fullName evidence="7">GDPMK</fullName>
    </alternativeName>
</protein>